<evidence type="ECO:0000313" key="2">
    <source>
        <dbReference type="Proteomes" id="UP001607302"/>
    </source>
</evidence>
<evidence type="ECO:0000313" key="1">
    <source>
        <dbReference type="EMBL" id="KAL2729647.1"/>
    </source>
</evidence>
<comment type="caution">
    <text evidence="1">The sequence shown here is derived from an EMBL/GenBank/DDBJ whole genome shotgun (WGS) entry which is preliminary data.</text>
</comment>
<sequence>MAYTLTSESTRDNLLMAADPLAARCSENHGRVFLFDNEDHDQLEGYHSTKEELWQTFTGRSRFRIILKRVRANSRIILKKPPGDERFDRFRFSYRKLEDASSGSGLVRVATLYSNGVASQRGPITPLRDVDSSYMSPVTFRACLRKDRDRV</sequence>
<protein>
    <submittedName>
        <fullName evidence="1">Uncharacterized protein</fullName>
    </submittedName>
</protein>
<proteinExistence type="predicted"/>
<dbReference type="EMBL" id="JAUDFV010000130">
    <property type="protein sequence ID" value="KAL2729647.1"/>
    <property type="molecule type" value="Genomic_DNA"/>
</dbReference>
<keyword evidence="2" id="KW-1185">Reference proteome</keyword>
<organism evidence="1 2">
    <name type="scientific">Vespula squamosa</name>
    <name type="common">Southern yellow jacket</name>
    <name type="synonym">Wasp</name>
    <dbReference type="NCBI Taxonomy" id="30214"/>
    <lineage>
        <taxon>Eukaryota</taxon>
        <taxon>Metazoa</taxon>
        <taxon>Ecdysozoa</taxon>
        <taxon>Arthropoda</taxon>
        <taxon>Hexapoda</taxon>
        <taxon>Insecta</taxon>
        <taxon>Pterygota</taxon>
        <taxon>Neoptera</taxon>
        <taxon>Endopterygota</taxon>
        <taxon>Hymenoptera</taxon>
        <taxon>Apocrita</taxon>
        <taxon>Aculeata</taxon>
        <taxon>Vespoidea</taxon>
        <taxon>Vespidae</taxon>
        <taxon>Vespinae</taxon>
        <taxon>Vespula</taxon>
    </lineage>
</organism>
<gene>
    <name evidence="1" type="ORF">V1478_005937</name>
</gene>
<dbReference type="AlphaFoldDB" id="A0ABD2BA97"/>
<accession>A0ABD2BA97</accession>
<dbReference type="Proteomes" id="UP001607302">
    <property type="component" value="Unassembled WGS sequence"/>
</dbReference>
<name>A0ABD2BA97_VESSQ</name>
<reference evidence="1 2" key="1">
    <citation type="journal article" date="2024" name="Ann. Entomol. Soc. Am.">
        <title>Genomic analyses of the southern and eastern yellowjacket wasps (Hymenoptera: Vespidae) reveal evolutionary signatures of social life.</title>
        <authorList>
            <person name="Catto M.A."/>
            <person name="Caine P.B."/>
            <person name="Orr S.E."/>
            <person name="Hunt B.G."/>
            <person name="Goodisman M.A.D."/>
        </authorList>
    </citation>
    <scope>NUCLEOTIDE SEQUENCE [LARGE SCALE GENOMIC DNA]</scope>
    <source>
        <strain evidence="1">233</strain>
        <tissue evidence="1">Head and thorax</tissue>
    </source>
</reference>